<gene>
    <name evidence="2" type="ORF">JF543_11520</name>
</gene>
<keyword evidence="1" id="KW-1133">Transmembrane helix</keyword>
<organism evidence="2 3">
    <name type="scientific">Microbacterium esteraromaticum</name>
    <dbReference type="NCBI Taxonomy" id="57043"/>
    <lineage>
        <taxon>Bacteria</taxon>
        <taxon>Bacillati</taxon>
        <taxon>Actinomycetota</taxon>
        <taxon>Actinomycetes</taxon>
        <taxon>Micrococcales</taxon>
        <taxon>Microbacteriaceae</taxon>
        <taxon>Microbacterium</taxon>
    </lineage>
</organism>
<accession>A0A939DZ02</accession>
<reference evidence="2" key="1">
    <citation type="submission" date="2020-12" db="EMBL/GenBank/DDBJ databases">
        <title>PHA producing bacteria isolated from mangrove.</title>
        <authorList>
            <person name="Zheng W."/>
            <person name="Yu S."/>
            <person name="Huang Y."/>
        </authorList>
    </citation>
    <scope>NUCLEOTIDE SEQUENCE</scope>
    <source>
        <strain evidence="2">GN8-5</strain>
    </source>
</reference>
<dbReference type="RefSeq" id="WP_206824446.1">
    <property type="nucleotide sequence ID" value="NZ_JAEMWU010000002.1"/>
</dbReference>
<feature type="transmembrane region" description="Helical" evidence="1">
    <location>
        <begin position="37"/>
        <end position="63"/>
    </location>
</feature>
<feature type="transmembrane region" description="Helical" evidence="1">
    <location>
        <begin position="158"/>
        <end position="182"/>
    </location>
</feature>
<keyword evidence="1" id="KW-0812">Transmembrane</keyword>
<evidence type="ECO:0000313" key="2">
    <source>
        <dbReference type="EMBL" id="MBN8206583.1"/>
    </source>
</evidence>
<evidence type="ECO:0000256" key="1">
    <source>
        <dbReference type="SAM" id="Phobius"/>
    </source>
</evidence>
<dbReference type="AlphaFoldDB" id="A0A939DZ02"/>
<comment type="caution">
    <text evidence="2">The sequence shown here is derived from an EMBL/GenBank/DDBJ whole genome shotgun (WGS) entry which is preliminary data.</text>
</comment>
<sequence>MLEVLGSVLPTAVGIAISPIPLIAVILMLMSPRPRQLGLGFLVGWLLGVLVATTAFTLLAGVIPEPEESDGAQPVIAVIQLVLGALLLLLAARQWRSRPAPGEEAELPAWMAKIDSMNPFAATGLAFVLAAINPKNLLLAVAAGSVIGRAELDVPERLTVVLVFGLIAALTVAIPVIAVIVAPNKAATLLSGIRTWLTAHNAVIMMTLFLVLGAQIIGKALGNF</sequence>
<dbReference type="EMBL" id="JAEMWU010000002">
    <property type="protein sequence ID" value="MBN8206583.1"/>
    <property type="molecule type" value="Genomic_DNA"/>
</dbReference>
<dbReference type="Pfam" id="PF11139">
    <property type="entry name" value="SfLAP"/>
    <property type="match status" value="1"/>
</dbReference>
<feature type="transmembrane region" description="Helical" evidence="1">
    <location>
        <begin position="202"/>
        <end position="222"/>
    </location>
</feature>
<evidence type="ECO:0000313" key="3">
    <source>
        <dbReference type="Proteomes" id="UP000664385"/>
    </source>
</evidence>
<name>A0A939DZ02_9MICO</name>
<keyword evidence="1" id="KW-0472">Membrane</keyword>
<dbReference type="Proteomes" id="UP000664385">
    <property type="component" value="Unassembled WGS sequence"/>
</dbReference>
<proteinExistence type="predicted"/>
<feature type="transmembrane region" description="Helical" evidence="1">
    <location>
        <begin position="12"/>
        <end position="30"/>
    </location>
</feature>
<dbReference type="InterPro" id="IPR021315">
    <property type="entry name" value="Gap/Sap"/>
</dbReference>
<feature type="transmembrane region" description="Helical" evidence="1">
    <location>
        <begin position="75"/>
        <end position="92"/>
    </location>
</feature>
<protein>
    <submittedName>
        <fullName evidence="2">GAP family protein</fullName>
    </submittedName>
</protein>